<dbReference type="SUPFAM" id="SSF52821">
    <property type="entry name" value="Rhodanese/Cell cycle control phosphatase"/>
    <property type="match status" value="1"/>
</dbReference>
<dbReference type="AlphaFoldDB" id="A0A7S2EXN5"/>
<accession>A0A7S2EXN5</accession>
<dbReference type="Gene3D" id="3.40.250.10">
    <property type="entry name" value="Rhodanese-like domain"/>
    <property type="match status" value="1"/>
</dbReference>
<feature type="domain" description="Rhodanese" evidence="1">
    <location>
        <begin position="72"/>
        <end position="158"/>
    </location>
</feature>
<protein>
    <recommendedName>
        <fullName evidence="1">Rhodanese domain-containing protein</fullName>
    </recommendedName>
</protein>
<dbReference type="InterPro" id="IPR001763">
    <property type="entry name" value="Rhodanese-like_dom"/>
</dbReference>
<reference evidence="2" key="1">
    <citation type="submission" date="2021-01" db="EMBL/GenBank/DDBJ databases">
        <authorList>
            <person name="Corre E."/>
            <person name="Pelletier E."/>
            <person name="Niang G."/>
            <person name="Scheremetjew M."/>
            <person name="Finn R."/>
            <person name="Kale V."/>
            <person name="Holt S."/>
            <person name="Cochrane G."/>
            <person name="Meng A."/>
            <person name="Brown T."/>
            <person name="Cohen L."/>
        </authorList>
    </citation>
    <scope>NUCLEOTIDE SEQUENCE</scope>
    <source>
        <strain evidence="2">Grunow 1884</strain>
    </source>
</reference>
<gene>
    <name evidence="2" type="ORF">OSIN01602_LOCUS22072</name>
</gene>
<sequence length="164" mass="17923">MTPTAAAIVTRISVRSTARLKPSWRAPSSLLSENSSPRYSPPRHFSVMADYAERAQQWGMAPKDEIRTAVESDPKSVFVDVRSPQELEEATLKNRPFVHAHCTMSDTSNIMAKADEILPDKNATVVVFCAVGGRSSKAKAALESMGYTNVYNGGGLKDIDYLDS</sequence>
<dbReference type="PROSITE" id="PS50206">
    <property type="entry name" value="RHODANESE_3"/>
    <property type="match status" value="1"/>
</dbReference>
<evidence type="ECO:0000313" key="2">
    <source>
        <dbReference type="EMBL" id="CAD9361751.1"/>
    </source>
</evidence>
<proteinExistence type="predicted"/>
<organism evidence="2">
    <name type="scientific">Trieres chinensis</name>
    <name type="common">Marine centric diatom</name>
    <name type="synonym">Odontella sinensis</name>
    <dbReference type="NCBI Taxonomy" id="1514140"/>
    <lineage>
        <taxon>Eukaryota</taxon>
        <taxon>Sar</taxon>
        <taxon>Stramenopiles</taxon>
        <taxon>Ochrophyta</taxon>
        <taxon>Bacillariophyta</taxon>
        <taxon>Mediophyceae</taxon>
        <taxon>Biddulphiophycidae</taxon>
        <taxon>Eupodiscales</taxon>
        <taxon>Parodontellaceae</taxon>
        <taxon>Trieres</taxon>
    </lineage>
</organism>
<dbReference type="CDD" id="cd00158">
    <property type="entry name" value="RHOD"/>
    <property type="match status" value="1"/>
</dbReference>
<dbReference type="SMART" id="SM00450">
    <property type="entry name" value="RHOD"/>
    <property type="match status" value="1"/>
</dbReference>
<dbReference type="EMBL" id="HBGO01038133">
    <property type="protein sequence ID" value="CAD9361751.1"/>
    <property type="molecule type" value="Transcribed_RNA"/>
</dbReference>
<evidence type="ECO:0000259" key="1">
    <source>
        <dbReference type="PROSITE" id="PS50206"/>
    </source>
</evidence>
<name>A0A7S2EXN5_TRICV</name>
<dbReference type="Pfam" id="PF00581">
    <property type="entry name" value="Rhodanese"/>
    <property type="match status" value="1"/>
</dbReference>
<dbReference type="InterPro" id="IPR036873">
    <property type="entry name" value="Rhodanese-like_dom_sf"/>
</dbReference>